<protein>
    <recommendedName>
        <fullName evidence="5">Fucosyltransferase</fullName>
        <ecNumber evidence="5">2.4.1.-</ecNumber>
    </recommendedName>
</protein>
<dbReference type="PANTHER" id="PTHR11929">
    <property type="entry name" value="ALPHA- 1,3 -FUCOSYLTRANSFERASE"/>
    <property type="match status" value="1"/>
</dbReference>
<dbReference type="InterPro" id="IPR055270">
    <property type="entry name" value="Glyco_tran_10_C"/>
</dbReference>
<keyword evidence="5" id="KW-0472">Membrane</keyword>
<proteinExistence type="inferred from homology"/>
<sequence length="497" mass="57037">MLIPLDKNSKKVEPSQDFSHPHDSAIKVPPTRGIAKENTNENAPHNSSISYTTTEFSAGSQDLQDEQSKGYDSSTWYWEFIQTPTASSKPYLVVCHRMEDWFYPVSDYFTILRIADGELPPWNATVLLLPDDKFCAEHPYVKEAIKRRNEAPFLDTQGDNSPKLYNGWNDGVFWPESIKSTKVLRLLKDRPALVRLRGEVFWRNKGHSCSDVDFIVDRQKERLFDDCLTIHFVQGVSSAYLREFSDTGLRKGDLGVQATADIYEKRIIHPKANPNITLPYVNFCSFLIRYDPNNLVKMFNSTNYDIDAIVRHMFFRQLSEYKPCTRVSNCGGTPYTSYKCMSEGYKFHITMENSLVDGYISEKLFNGALGSGIPIYFGASDVGSYVNAKSFVYCNISRSVVDEMRTFYPRAPKPRPFLFNRTSTGFWPTEEEMFTWADGYLRSQLEPCVRRVIELDVNDTAFREVLSEPFVTNHDLLSGQYPFRGIELALDAIKNKK</sequence>
<dbReference type="EMBL" id="JABMIG020000056">
    <property type="protein sequence ID" value="KAL3797260.1"/>
    <property type="molecule type" value="Genomic_DNA"/>
</dbReference>
<dbReference type="AlphaFoldDB" id="A0ABD3QAS1"/>
<evidence type="ECO:0000256" key="6">
    <source>
        <dbReference type="SAM" id="MobiDB-lite"/>
    </source>
</evidence>
<dbReference type="SUPFAM" id="SSF53756">
    <property type="entry name" value="UDP-Glycosyltransferase/glycogen phosphorylase"/>
    <property type="match status" value="1"/>
</dbReference>
<dbReference type="EC" id="2.4.1.-" evidence="5"/>
<feature type="compositionally biased region" description="Polar residues" evidence="6">
    <location>
        <begin position="40"/>
        <end position="50"/>
    </location>
</feature>
<dbReference type="PANTHER" id="PTHR11929:SF194">
    <property type="entry name" value="ALPHA-(1,3)-FUCOSYLTRANSFERASE 10"/>
    <property type="match status" value="1"/>
</dbReference>
<keyword evidence="4 5" id="KW-0808">Transferase</keyword>
<keyword evidence="9" id="KW-1185">Reference proteome</keyword>
<dbReference type="InterPro" id="IPR038577">
    <property type="entry name" value="GT10-like_C_sf"/>
</dbReference>
<evidence type="ECO:0000256" key="5">
    <source>
        <dbReference type="RuleBase" id="RU003832"/>
    </source>
</evidence>
<dbReference type="Proteomes" id="UP001516023">
    <property type="component" value="Unassembled WGS sequence"/>
</dbReference>
<comment type="pathway">
    <text evidence="1">Protein modification; protein glycosylation.</text>
</comment>
<dbReference type="GO" id="GO:0032580">
    <property type="term" value="C:Golgi cisterna membrane"/>
    <property type="evidence" value="ECO:0007669"/>
    <property type="project" value="UniProtKB-SubCell"/>
</dbReference>
<dbReference type="Pfam" id="PF00852">
    <property type="entry name" value="Glyco_transf_10"/>
    <property type="match status" value="1"/>
</dbReference>
<comment type="subcellular location">
    <subcellularLocation>
        <location evidence="5">Golgi apparatus</location>
        <location evidence="5">Golgi stack membrane</location>
        <topology evidence="5">Single-pass type II membrane protein</topology>
    </subcellularLocation>
</comment>
<reference evidence="8 9" key="1">
    <citation type="journal article" date="2020" name="G3 (Bethesda)">
        <title>Improved Reference Genome for Cyclotella cryptica CCMP332, a Model for Cell Wall Morphogenesis, Salinity Adaptation, and Lipid Production in Diatoms (Bacillariophyta).</title>
        <authorList>
            <person name="Roberts W.R."/>
            <person name="Downey K.M."/>
            <person name="Ruck E.C."/>
            <person name="Traller J.C."/>
            <person name="Alverson A.J."/>
        </authorList>
    </citation>
    <scope>NUCLEOTIDE SEQUENCE [LARGE SCALE GENOMIC DNA]</scope>
    <source>
        <strain evidence="8 9">CCMP332</strain>
    </source>
</reference>
<gene>
    <name evidence="8" type="ORF">HJC23_004552</name>
</gene>
<organism evidence="8 9">
    <name type="scientific">Cyclotella cryptica</name>
    <dbReference type="NCBI Taxonomy" id="29204"/>
    <lineage>
        <taxon>Eukaryota</taxon>
        <taxon>Sar</taxon>
        <taxon>Stramenopiles</taxon>
        <taxon>Ochrophyta</taxon>
        <taxon>Bacillariophyta</taxon>
        <taxon>Coscinodiscophyceae</taxon>
        <taxon>Thalassiosirophycidae</taxon>
        <taxon>Stephanodiscales</taxon>
        <taxon>Stephanodiscaceae</taxon>
        <taxon>Cyclotella</taxon>
    </lineage>
</organism>
<evidence type="ECO:0000256" key="2">
    <source>
        <dbReference type="ARBA" id="ARBA00008919"/>
    </source>
</evidence>
<dbReference type="GO" id="GO:0016757">
    <property type="term" value="F:glycosyltransferase activity"/>
    <property type="evidence" value="ECO:0007669"/>
    <property type="project" value="UniProtKB-UniRule"/>
</dbReference>
<keyword evidence="5" id="KW-0333">Golgi apparatus</keyword>
<keyword evidence="3 5" id="KW-0328">Glycosyltransferase</keyword>
<evidence type="ECO:0000259" key="7">
    <source>
        <dbReference type="Pfam" id="PF00852"/>
    </source>
</evidence>
<comment type="caution">
    <text evidence="8">The sequence shown here is derived from an EMBL/GenBank/DDBJ whole genome shotgun (WGS) entry which is preliminary data.</text>
</comment>
<evidence type="ECO:0000313" key="9">
    <source>
        <dbReference type="Proteomes" id="UP001516023"/>
    </source>
</evidence>
<evidence type="ECO:0000256" key="4">
    <source>
        <dbReference type="ARBA" id="ARBA00022679"/>
    </source>
</evidence>
<evidence type="ECO:0000256" key="1">
    <source>
        <dbReference type="ARBA" id="ARBA00004922"/>
    </source>
</evidence>
<name>A0ABD3QAS1_9STRA</name>
<evidence type="ECO:0000313" key="8">
    <source>
        <dbReference type="EMBL" id="KAL3797260.1"/>
    </source>
</evidence>
<feature type="region of interest" description="Disordered" evidence="6">
    <location>
        <begin position="1"/>
        <end position="50"/>
    </location>
</feature>
<dbReference type="Gene3D" id="3.40.50.11660">
    <property type="entry name" value="Glycosyl transferase family 10, C-terminal domain"/>
    <property type="match status" value="1"/>
</dbReference>
<evidence type="ECO:0000256" key="3">
    <source>
        <dbReference type="ARBA" id="ARBA00022676"/>
    </source>
</evidence>
<comment type="similarity">
    <text evidence="2 5">Belongs to the glycosyltransferase 10 family.</text>
</comment>
<dbReference type="InterPro" id="IPR001503">
    <property type="entry name" value="Glyco_trans_10"/>
</dbReference>
<keyword evidence="5" id="KW-0812">Transmembrane</keyword>
<feature type="compositionally biased region" description="Basic and acidic residues" evidence="6">
    <location>
        <begin position="7"/>
        <end position="25"/>
    </location>
</feature>
<accession>A0ABD3QAS1</accession>
<feature type="domain" description="Fucosyltransferase C-terminal" evidence="7">
    <location>
        <begin position="310"/>
        <end position="394"/>
    </location>
</feature>